<dbReference type="SUPFAM" id="SSF56784">
    <property type="entry name" value="HAD-like"/>
    <property type="match status" value="1"/>
</dbReference>
<dbReference type="InterPro" id="IPR036412">
    <property type="entry name" value="HAD-like_sf"/>
</dbReference>
<reference evidence="4 5" key="1">
    <citation type="submission" date="2023-11" db="EMBL/GenBank/DDBJ databases">
        <authorList>
            <person name="Panchal A.K."/>
            <person name="Meaney J.S."/>
            <person name="Karas B.J."/>
            <person name="diCenzo G.C."/>
        </authorList>
    </citation>
    <scope>NUCLEOTIDE SEQUENCE [LARGE SCALE GENOMIC DNA]</scope>
    <source>
        <strain evidence="4 5">NZP2235</strain>
    </source>
</reference>
<dbReference type="InterPro" id="IPR023214">
    <property type="entry name" value="HAD_sf"/>
</dbReference>
<evidence type="ECO:0000313" key="4">
    <source>
        <dbReference type="EMBL" id="WQC00454.1"/>
    </source>
</evidence>
<dbReference type="NCBIfam" id="TIGR01490">
    <property type="entry name" value="HAD-SF-IB-hyp1"/>
    <property type="match status" value="1"/>
</dbReference>
<dbReference type="Proteomes" id="UP001322481">
    <property type="component" value="Chromosome"/>
</dbReference>
<organism evidence="4 5">
    <name type="scientific">Mesorhizobium huakuii</name>
    <dbReference type="NCBI Taxonomy" id="28104"/>
    <lineage>
        <taxon>Bacteria</taxon>
        <taxon>Pseudomonadati</taxon>
        <taxon>Pseudomonadota</taxon>
        <taxon>Alphaproteobacteria</taxon>
        <taxon>Hyphomicrobiales</taxon>
        <taxon>Phyllobacteriaceae</taxon>
        <taxon>Mesorhizobium</taxon>
    </lineage>
</organism>
<dbReference type="GO" id="GO:0016787">
    <property type="term" value="F:hydrolase activity"/>
    <property type="evidence" value="ECO:0007669"/>
    <property type="project" value="UniProtKB-KW"/>
</dbReference>
<keyword evidence="1" id="KW-0479">Metal-binding</keyword>
<accession>A0ABZ0VUG7</accession>
<protein>
    <submittedName>
        <fullName evidence="4">HAD-IB family hydrolase</fullName>
    </submittedName>
</protein>
<keyword evidence="5" id="KW-1185">Reference proteome</keyword>
<dbReference type="Gene3D" id="3.40.50.1000">
    <property type="entry name" value="HAD superfamily/HAD-like"/>
    <property type="match status" value="1"/>
</dbReference>
<proteinExistence type="predicted"/>
<name>A0ABZ0VUG7_9HYPH</name>
<sequence>MPPRTPVRKTVTAVYDLDGTITRSDTFVPFLLGFLARNPSRIFRCIPLPFHLLAFWIGLRGNDWAKQKFLTAVCGGASRKALADYCADFAALVVETGLRPGAVASMEAHRARGDRLILITASLDLYVDAIARHLAFDDVIASKAAWRMAGDLGATLDGRLDGENCYGANKVERLKALLSNDTPDMHIVAYSDHSSDLPLLTAAGSGYVVNPKPSMRRLAQANSLPVLDWSGGSEPAPRRAVPGFQRLRIFP</sequence>
<evidence type="ECO:0000256" key="2">
    <source>
        <dbReference type="ARBA" id="ARBA00022801"/>
    </source>
</evidence>
<dbReference type="Gene3D" id="1.20.1440.100">
    <property type="entry name" value="SG protein - dephosphorylation function"/>
    <property type="match status" value="1"/>
</dbReference>
<evidence type="ECO:0000313" key="5">
    <source>
        <dbReference type="Proteomes" id="UP001322481"/>
    </source>
</evidence>
<dbReference type="RefSeq" id="WP_322419342.1">
    <property type="nucleotide sequence ID" value="NZ_CP139858.1"/>
</dbReference>
<dbReference type="PANTHER" id="PTHR43344">
    <property type="entry name" value="PHOSPHOSERINE PHOSPHATASE"/>
    <property type="match status" value="1"/>
</dbReference>
<evidence type="ECO:0000256" key="3">
    <source>
        <dbReference type="ARBA" id="ARBA00022842"/>
    </source>
</evidence>
<dbReference type="InterPro" id="IPR050582">
    <property type="entry name" value="HAD-like_SerB"/>
</dbReference>
<gene>
    <name evidence="4" type="ORF">U0R22_004660</name>
</gene>
<dbReference type="InterPro" id="IPR006385">
    <property type="entry name" value="HAD_hydro_SerB1"/>
</dbReference>
<dbReference type="PANTHER" id="PTHR43344:SF13">
    <property type="entry name" value="PHOSPHATASE RV3661-RELATED"/>
    <property type="match status" value="1"/>
</dbReference>
<dbReference type="Pfam" id="PF12710">
    <property type="entry name" value="HAD"/>
    <property type="match status" value="1"/>
</dbReference>
<dbReference type="EMBL" id="CP139858">
    <property type="protein sequence ID" value="WQC00454.1"/>
    <property type="molecule type" value="Genomic_DNA"/>
</dbReference>
<keyword evidence="2 4" id="KW-0378">Hydrolase</keyword>
<keyword evidence="3" id="KW-0460">Magnesium</keyword>
<dbReference type="NCBIfam" id="TIGR01488">
    <property type="entry name" value="HAD-SF-IB"/>
    <property type="match status" value="1"/>
</dbReference>
<evidence type="ECO:0000256" key="1">
    <source>
        <dbReference type="ARBA" id="ARBA00022723"/>
    </source>
</evidence>